<evidence type="ECO:0000313" key="2">
    <source>
        <dbReference type="EMBL" id="EMC91265.1"/>
    </source>
</evidence>
<protein>
    <submittedName>
        <fullName evidence="2">Uncharacterized protein</fullName>
    </submittedName>
</protein>
<feature type="compositionally biased region" description="Polar residues" evidence="1">
    <location>
        <begin position="128"/>
        <end position="143"/>
    </location>
</feature>
<feature type="region of interest" description="Disordered" evidence="1">
    <location>
        <begin position="65"/>
        <end position="145"/>
    </location>
</feature>
<dbReference type="EMBL" id="KB445564">
    <property type="protein sequence ID" value="EMC91265.1"/>
    <property type="molecule type" value="Genomic_DNA"/>
</dbReference>
<dbReference type="AlphaFoldDB" id="M2MY99"/>
<evidence type="ECO:0000313" key="3">
    <source>
        <dbReference type="Proteomes" id="UP000011761"/>
    </source>
</evidence>
<proteinExistence type="predicted"/>
<dbReference type="GeneID" id="19111672"/>
<organism evidence="2 3">
    <name type="scientific">Baudoinia panamericana (strain UAMH 10762)</name>
    <name type="common">Angels' share fungus</name>
    <name type="synonym">Baudoinia compniacensis (strain UAMH 10762)</name>
    <dbReference type="NCBI Taxonomy" id="717646"/>
    <lineage>
        <taxon>Eukaryota</taxon>
        <taxon>Fungi</taxon>
        <taxon>Dikarya</taxon>
        <taxon>Ascomycota</taxon>
        <taxon>Pezizomycotina</taxon>
        <taxon>Dothideomycetes</taxon>
        <taxon>Dothideomycetidae</taxon>
        <taxon>Mycosphaerellales</taxon>
        <taxon>Teratosphaeriaceae</taxon>
        <taxon>Baudoinia</taxon>
    </lineage>
</organism>
<dbReference type="RefSeq" id="XP_007681672.1">
    <property type="nucleotide sequence ID" value="XM_007683482.1"/>
</dbReference>
<dbReference type="KEGG" id="bcom:BAUCODRAFT_320553"/>
<reference evidence="2 3" key="1">
    <citation type="journal article" date="2012" name="PLoS Pathog.">
        <title>Diverse lifestyles and strategies of plant pathogenesis encoded in the genomes of eighteen Dothideomycetes fungi.</title>
        <authorList>
            <person name="Ohm R.A."/>
            <person name="Feau N."/>
            <person name="Henrissat B."/>
            <person name="Schoch C.L."/>
            <person name="Horwitz B.A."/>
            <person name="Barry K.W."/>
            <person name="Condon B.J."/>
            <person name="Copeland A.C."/>
            <person name="Dhillon B."/>
            <person name="Glaser F."/>
            <person name="Hesse C.N."/>
            <person name="Kosti I."/>
            <person name="LaButti K."/>
            <person name="Lindquist E.A."/>
            <person name="Lucas S."/>
            <person name="Salamov A.A."/>
            <person name="Bradshaw R.E."/>
            <person name="Ciuffetti L."/>
            <person name="Hamelin R.C."/>
            <person name="Kema G.H.J."/>
            <person name="Lawrence C."/>
            <person name="Scott J.A."/>
            <person name="Spatafora J.W."/>
            <person name="Turgeon B.G."/>
            <person name="de Wit P.J.G.M."/>
            <person name="Zhong S."/>
            <person name="Goodwin S.B."/>
            <person name="Grigoriev I.V."/>
        </authorList>
    </citation>
    <scope>NUCLEOTIDE SEQUENCE [LARGE SCALE GENOMIC DNA]</scope>
    <source>
        <strain evidence="2 3">UAMH 10762</strain>
    </source>
</reference>
<gene>
    <name evidence="2" type="ORF">BAUCODRAFT_320553</name>
</gene>
<dbReference type="HOGENOM" id="CLU_1371959_0_0_1"/>
<accession>M2MY99</accession>
<name>M2MY99_BAUPA</name>
<keyword evidence="3" id="KW-1185">Reference proteome</keyword>
<dbReference type="Proteomes" id="UP000011761">
    <property type="component" value="Unassembled WGS sequence"/>
</dbReference>
<evidence type="ECO:0000256" key="1">
    <source>
        <dbReference type="SAM" id="MobiDB-lite"/>
    </source>
</evidence>
<sequence>MGRDLFATRNQPIRIIFATRQTARVVPFWYNLSSAVRVGQIRHRLTMSESTRNRAISRSVPCLETSILPPTQDPPNLHYPTSTGSSSQTVSTSSISAKSAQPPLPNAQFTDLVRHPKIRPVPPLGDNASRNSRTNPGAQSDSQLPFLRFGGAGYGVRDCVNKLGGGDPVSMSGVLRDGPPVRKLANAKNERHWHKDVWP</sequence>
<feature type="compositionally biased region" description="Low complexity" evidence="1">
    <location>
        <begin position="81"/>
        <end position="99"/>
    </location>
</feature>